<dbReference type="CDD" id="cd16894">
    <property type="entry name" value="MltD-like"/>
    <property type="match status" value="1"/>
</dbReference>
<sequence>MRKKFLAVTFFVISCSLTCAQGLTASDTSKESVKRYQNIIKSNKQLVDFIEYTFVQKGIPRHLKNLAVIESGLDHNQVSHAGAKGLWQFMSGHANDYGLTDANRSDMYKSTKTAAISLKNLYKKYGNWVTVVAAYNCGEGNIQKAMNKAGSRAYTDFAPYLPSETQNHVKKYLNASYATGELEQVLNDYRNFAANRKAFVPFKSDFSASQENLAETKLNGAFSIDAIASWLEIDKEQILTWNPKLEQELNEKGESDFYLPKDLMVNFLMNKNKILTSSLKN</sequence>
<protein>
    <submittedName>
        <fullName evidence="4">Lytic transglycosylase domain-containing protein</fullName>
    </submittedName>
</protein>
<comment type="similarity">
    <text evidence="1">Belongs to the transglycosylase Slt family.</text>
</comment>
<dbReference type="EMBL" id="JAMXLT020000002">
    <property type="protein sequence ID" value="MDW8547727.1"/>
    <property type="molecule type" value="Genomic_DNA"/>
</dbReference>
<name>A0ABU4JDK0_9FLAO</name>
<dbReference type="InterPro" id="IPR008258">
    <property type="entry name" value="Transglycosylase_SLT_dom_1"/>
</dbReference>
<feature type="chain" id="PRO_5045529352" evidence="2">
    <location>
        <begin position="21"/>
        <end position="281"/>
    </location>
</feature>
<dbReference type="PROSITE" id="PS51257">
    <property type="entry name" value="PROKAR_LIPOPROTEIN"/>
    <property type="match status" value="1"/>
</dbReference>
<comment type="caution">
    <text evidence="4">The sequence shown here is derived from an EMBL/GenBank/DDBJ whole genome shotgun (WGS) entry which is preliminary data.</text>
</comment>
<feature type="domain" description="Transglycosylase SLT" evidence="3">
    <location>
        <begin position="60"/>
        <end position="154"/>
    </location>
</feature>
<dbReference type="Gene3D" id="1.10.530.10">
    <property type="match status" value="1"/>
</dbReference>
<keyword evidence="2" id="KW-0732">Signal</keyword>
<keyword evidence="5" id="KW-1185">Reference proteome</keyword>
<evidence type="ECO:0000256" key="1">
    <source>
        <dbReference type="ARBA" id="ARBA00007734"/>
    </source>
</evidence>
<dbReference type="InterPro" id="IPR023346">
    <property type="entry name" value="Lysozyme-like_dom_sf"/>
</dbReference>
<reference evidence="4 5" key="1">
    <citation type="submission" date="2023-11" db="EMBL/GenBank/DDBJ databases">
        <title>First isolation, identification, and characterization of non-pathogenic Epilithonimonas ginsengisoli isolated from diseased farmed rainbow trout (Oncorhynchus mykiss) in Chile.</title>
        <authorList>
            <person name="Miranda C.D."/>
            <person name="Irgang R."/>
            <person name="Concha C."/>
            <person name="Rojas R."/>
            <person name="Avendano R."/>
        </authorList>
    </citation>
    <scope>NUCLEOTIDE SEQUENCE [LARGE SCALE GENOMIC DNA]</scope>
    <source>
        <strain evidence="4 5">FP99</strain>
    </source>
</reference>
<gene>
    <name evidence="4" type="ORF">NG800_002315</name>
</gene>
<evidence type="ECO:0000256" key="2">
    <source>
        <dbReference type="SAM" id="SignalP"/>
    </source>
</evidence>
<dbReference type="SUPFAM" id="SSF53955">
    <property type="entry name" value="Lysozyme-like"/>
    <property type="match status" value="1"/>
</dbReference>
<dbReference type="RefSeq" id="WP_063968540.1">
    <property type="nucleotide sequence ID" value="NZ_JAMXLT020000002.1"/>
</dbReference>
<evidence type="ECO:0000313" key="5">
    <source>
        <dbReference type="Proteomes" id="UP001204439"/>
    </source>
</evidence>
<dbReference type="Pfam" id="PF01464">
    <property type="entry name" value="SLT"/>
    <property type="match status" value="1"/>
</dbReference>
<dbReference type="Proteomes" id="UP001204439">
    <property type="component" value="Unassembled WGS sequence"/>
</dbReference>
<proteinExistence type="inferred from homology"/>
<accession>A0ABU4JDK0</accession>
<evidence type="ECO:0000313" key="4">
    <source>
        <dbReference type="EMBL" id="MDW8547727.1"/>
    </source>
</evidence>
<dbReference type="PANTHER" id="PTHR37423">
    <property type="entry name" value="SOLUBLE LYTIC MUREIN TRANSGLYCOSYLASE-RELATED"/>
    <property type="match status" value="1"/>
</dbReference>
<evidence type="ECO:0000259" key="3">
    <source>
        <dbReference type="Pfam" id="PF01464"/>
    </source>
</evidence>
<feature type="signal peptide" evidence="2">
    <location>
        <begin position="1"/>
        <end position="20"/>
    </location>
</feature>
<organism evidence="4 5">
    <name type="scientific">Epilithonimonas ginsengisoli</name>
    <dbReference type="NCBI Taxonomy" id="1245592"/>
    <lineage>
        <taxon>Bacteria</taxon>
        <taxon>Pseudomonadati</taxon>
        <taxon>Bacteroidota</taxon>
        <taxon>Flavobacteriia</taxon>
        <taxon>Flavobacteriales</taxon>
        <taxon>Weeksellaceae</taxon>
        <taxon>Chryseobacterium group</taxon>
        <taxon>Epilithonimonas</taxon>
    </lineage>
</organism>
<dbReference type="PANTHER" id="PTHR37423:SF2">
    <property type="entry name" value="MEMBRANE-BOUND LYTIC MUREIN TRANSGLYCOSYLASE C"/>
    <property type="match status" value="1"/>
</dbReference>